<dbReference type="OrthoDB" id="5193525at2"/>
<dbReference type="RefSeq" id="WP_098468882.1">
    <property type="nucleotide sequence ID" value="NZ_PDJD01000001.1"/>
</dbReference>
<dbReference type="AlphaFoldDB" id="A0A2A9D0B3"/>
<dbReference type="EMBL" id="PDJD01000001">
    <property type="protein sequence ID" value="PFG19816.1"/>
    <property type="molecule type" value="Genomic_DNA"/>
</dbReference>
<evidence type="ECO:0000313" key="1">
    <source>
        <dbReference type="EMBL" id="PFG19816.1"/>
    </source>
</evidence>
<accession>A0A2A9D0B3</accession>
<organism evidence="1 2">
    <name type="scientific">Serinibacter salmoneus</name>
    <dbReference type="NCBI Taxonomy" id="556530"/>
    <lineage>
        <taxon>Bacteria</taxon>
        <taxon>Bacillati</taxon>
        <taxon>Actinomycetota</taxon>
        <taxon>Actinomycetes</taxon>
        <taxon>Micrococcales</taxon>
        <taxon>Beutenbergiaceae</taxon>
        <taxon>Serinibacter</taxon>
    </lineage>
</organism>
<evidence type="ECO:0000313" key="2">
    <source>
        <dbReference type="Proteomes" id="UP000224915"/>
    </source>
</evidence>
<evidence type="ECO:0008006" key="3">
    <source>
        <dbReference type="Google" id="ProtNLM"/>
    </source>
</evidence>
<comment type="caution">
    <text evidence="1">The sequence shown here is derived from an EMBL/GenBank/DDBJ whole genome shotgun (WGS) entry which is preliminary data.</text>
</comment>
<keyword evidence="2" id="KW-1185">Reference proteome</keyword>
<reference evidence="1 2" key="1">
    <citation type="submission" date="2017-10" db="EMBL/GenBank/DDBJ databases">
        <title>Sequencing the genomes of 1000 actinobacteria strains.</title>
        <authorList>
            <person name="Klenk H.-P."/>
        </authorList>
    </citation>
    <scope>NUCLEOTIDE SEQUENCE [LARGE SCALE GENOMIC DNA]</scope>
    <source>
        <strain evidence="1 2">DSM 21801</strain>
    </source>
</reference>
<sequence length="73" mass="8359">MTEVICSAKRCTEPAIWALNWRNPRIHDAARVKTWVACEGHREHLRDFLAARDFPLTVVPLSEMRGEGRVGDD</sequence>
<gene>
    <name evidence="1" type="ORF">ATL40_1387</name>
</gene>
<proteinExistence type="predicted"/>
<dbReference type="Proteomes" id="UP000224915">
    <property type="component" value="Unassembled WGS sequence"/>
</dbReference>
<name>A0A2A9D0B3_9MICO</name>
<protein>
    <recommendedName>
        <fullName evidence="3">Acetone carboxylase</fullName>
    </recommendedName>
</protein>